<dbReference type="GO" id="GO:0005634">
    <property type="term" value="C:nucleus"/>
    <property type="evidence" value="ECO:0000318"/>
    <property type="project" value="GO_Central"/>
</dbReference>
<protein>
    <recommendedName>
        <fullName evidence="6">Ubiquitin-like protease family profile domain-containing protein</fullName>
    </recommendedName>
</protein>
<proteinExistence type="inferred from homology"/>
<evidence type="ECO:0000256" key="4">
    <source>
        <dbReference type="ARBA" id="ARBA00022807"/>
    </source>
</evidence>
<dbReference type="SUPFAM" id="SSF54001">
    <property type="entry name" value="Cysteine proteinases"/>
    <property type="match status" value="1"/>
</dbReference>
<dbReference type="GO" id="GO:0016926">
    <property type="term" value="P:protein desumoylation"/>
    <property type="evidence" value="ECO:0007669"/>
    <property type="project" value="UniProtKB-ARBA"/>
</dbReference>
<feature type="region of interest" description="Disordered" evidence="5">
    <location>
        <begin position="105"/>
        <end position="143"/>
    </location>
</feature>
<keyword evidence="4" id="KW-0788">Thiol protease</keyword>
<feature type="region of interest" description="Disordered" evidence="5">
    <location>
        <begin position="165"/>
        <end position="240"/>
    </location>
</feature>
<dbReference type="Gramene" id="Mp2g26300.1">
    <property type="protein sequence ID" value="Mp2g26300.1.cds"/>
    <property type="gene ID" value="Mp2g26300"/>
</dbReference>
<dbReference type="InterPro" id="IPR038765">
    <property type="entry name" value="Papain-like_cys_pep_sf"/>
</dbReference>
<comment type="similarity">
    <text evidence="1">Belongs to the peptidase C48 family.</text>
</comment>
<reference evidence="8" key="1">
    <citation type="journal article" date="2017" name="Cell">
        <title>Insights into land plant evolution garnered from the Marchantia polymorpha genome.</title>
        <authorList>
            <person name="Bowman J.L."/>
            <person name="Kohchi T."/>
            <person name="Yamato K.T."/>
            <person name="Jenkins J."/>
            <person name="Shu S."/>
            <person name="Ishizaki K."/>
            <person name="Yamaoka S."/>
            <person name="Nishihama R."/>
            <person name="Nakamura Y."/>
            <person name="Berger F."/>
            <person name="Adam C."/>
            <person name="Aki S.S."/>
            <person name="Althoff F."/>
            <person name="Araki T."/>
            <person name="Arteaga-Vazquez M.A."/>
            <person name="Balasubrmanian S."/>
            <person name="Barry K."/>
            <person name="Bauer D."/>
            <person name="Boehm C.R."/>
            <person name="Briginshaw L."/>
            <person name="Caballero-Perez J."/>
            <person name="Catarino B."/>
            <person name="Chen F."/>
            <person name="Chiyoda S."/>
            <person name="Chovatia M."/>
            <person name="Davies K.M."/>
            <person name="Delmans M."/>
            <person name="Demura T."/>
            <person name="Dierschke T."/>
            <person name="Dolan L."/>
            <person name="Dorantes-Acosta A.E."/>
            <person name="Eklund D.M."/>
            <person name="Florent S.N."/>
            <person name="Flores-Sandoval E."/>
            <person name="Fujiyama A."/>
            <person name="Fukuzawa H."/>
            <person name="Galik B."/>
            <person name="Grimanelli D."/>
            <person name="Grimwood J."/>
            <person name="Grossniklaus U."/>
            <person name="Hamada T."/>
            <person name="Haseloff J."/>
            <person name="Hetherington A.J."/>
            <person name="Higo A."/>
            <person name="Hirakawa Y."/>
            <person name="Hundley H.N."/>
            <person name="Ikeda Y."/>
            <person name="Inoue K."/>
            <person name="Inoue S.I."/>
            <person name="Ishida S."/>
            <person name="Jia Q."/>
            <person name="Kakita M."/>
            <person name="Kanazawa T."/>
            <person name="Kawai Y."/>
            <person name="Kawashima T."/>
            <person name="Kennedy M."/>
            <person name="Kinose K."/>
            <person name="Kinoshita T."/>
            <person name="Kohara Y."/>
            <person name="Koide E."/>
            <person name="Komatsu K."/>
            <person name="Kopischke S."/>
            <person name="Kubo M."/>
            <person name="Kyozuka J."/>
            <person name="Lagercrantz U."/>
            <person name="Lin S.S."/>
            <person name="Lindquist E."/>
            <person name="Lipzen A.M."/>
            <person name="Lu C.W."/>
            <person name="De Luna E."/>
            <person name="Martienssen R.A."/>
            <person name="Minamino N."/>
            <person name="Mizutani M."/>
            <person name="Mizutani M."/>
            <person name="Mochizuki N."/>
            <person name="Monte I."/>
            <person name="Mosher R."/>
            <person name="Nagasaki H."/>
            <person name="Nakagami H."/>
            <person name="Naramoto S."/>
            <person name="Nishitani K."/>
            <person name="Ohtani M."/>
            <person name="Okamoto T."/>
            <person name="Okumura M."/>
            <person name="Phillips J."/>
            <person name="Pollak B."/>
            <person name="Reinders A."/>
            <person name="Rovekamp M."/>
            <person name="Sano R."/>
            <person name="Sawa S."/>
            <person name="Schmid M.W."/>
            <person name="Shirakawa M."/>
            <person name="Solano R."/>
            <person name="Spunde A."/>
            <person name="Suetsugu N."/>
            <person name="Sugano S."/>
            <person name="Sugiyama A."/>
            <person name="Sun R."/>
            <person name="Suzuki Y."/>
            <person name="Takenaka M."/>
            <person name="Takezawa D."/>
            <person name="Tomogane H."/>
            <person name="Tsuzuki M."/>
            <person name="Ueda T."/>
            <person name="Umeda M."/>
            <person name="Ward J.M."/>
            <person name="Watanabe Y."/>
            <person name="Yazaki K."/>
            <person name="Yokoyama R."/>
            <person name="Yoshitake Y."/>
            <person name="Yotsui I."/>
            <person name="Zachgo S."/>
            <person name="Schmutz J."/>
        </authorList>
    </citation>
    <scope>NUCLEOTIDE SEQUENCE [LARGE SCALE GENOMIC DNA]</scope>
    <source>
        <strain evidence="8">Tak-1</strain>
    </source>
</reference>
<evidence type="ECO:0000256" key="5">
    <source>
        <dbReference type="SAM" id="MobiDB-lite"/>
    </source>
</evidence>
<evidence type="ECO:0000313" key="7">
    <source>
        <dbReference type="EMBL" id="PTQ43360.1"/>
    </source>
</evidence>
<organism evidence="7 8">
    <name type="scientific">Marchantia polymorpha</name>
    <name type="common">Common liverwort</name>
    <name type="synonym">Marchantia aquatica</name>
    <dbReference type="NCBI Taxonomy" id="3197"/>
    <lineage>
        <taxon>Eukaryota</taxon>
        <taxon>Viridiplantae</taxon>
        <taxon>Streptophyta</taxon>
        <taxon>Embryophyta</taxon>
        <taxon>Marchantiophyta</taxon>
        <taxon>Marchantiopsida</taxon>
        <taxon>Marchantiidae</taxon>
        <taxon>Marchantiales</taxon>
        <taxon>Marchantiaceae</taxon>
        <taxon>Marchantia</taxon>
    </lineage>
</organism>
<feature type="region of interest" description="Disordered" evidence="5">
    <location>
        <begin position="620"/>
        <end position="640"/>
    </location>
</feature>
<dbReference type="GO" id="GO:0016929">
    <property type="term" value="F:deSUMOylase activity"/>
    <property type="evidence" value="ECO:0000318"/>
    <property type="project" value="GO_Central"/>
</dbReference>
<evidence type="ECO:0000256" key="3">
    <source>
        <dbReference type="ARBA" id="ARBA00022801"/>
    </source>
</evidence>
<evidence type="ECO:0000256" key="2">
    <source>
        <dbReference type="ARBA" id="ARBA00022670"/>
    </source>
</evidence>
<dbReference type="PROSITE" id="PS50600">
    <property type="entry name" value="ULP_PROTEASE"/>
    <property type="match status" value="1"/>
</dbReference>
<dbReference type="Proteomes" id="UP000244005">
    <property type="component" value="Unassembled WGS sequence"/>
</dbReference>
<dbReference type="PANTHER" id="PTHR46915">
    <property type="entry name" value="UBIQUITIN-LIKE PROTEASE 4-RELATED"/>
    <property type="match status" value="1"/>
</dbReference>
<keyword evidence="8" id="KW-1185">Reference proteome</keyword>
<dbReference type="GO" id="GO:0070139">
    <property type="term" value="F:SUMO-specific endopeptidase activity"/>
    <property type="evidence" value="ECO:0000318"/>
    <property type="project" value="GO_Central"/>
</dbReference>
<dbReference type="InterPro" id="IPR003653">
    <property type="entry name" value="Peptidase_C48_C"/>
</dbReference>
<feature type="region of interest" description="Disordered" evidence="5">
    <location>
        <begin position="283"/>
        <end position="322"/>
    </location>
</feature>
<feature type="compositionally biased region" description="Basic and acidic residues" evidence="5">
    <location>
        <begin position="105"/>
        <end position="116"/>
    </location>
</feature>
<dbReference type="OrthoDB" id="442460at2759"/>
<gene>
    <name evidence="7" type="ORF">MARPO_0025s0054</name>
</gene>
<feature type="domain" description="Ubiquitin-like protease family profile" evidence="6">
    <location>
        <begin position="379"/>
        <end position="572"/>
    </location>
</feature>
<dbReference type="Pfam" id="PF02902">
    <property type="entry name" value="Peptidase_C48"/>
    <property type="match status" value="1"/>
</dbReference>
<dbReference type="GO" id="GO:0006508">
    <property type="term" value="P:proteolysis"/>
    <property type="evidence" value="ECO:0007669"/>
    <property type="project" value="UniProtKB-KW"/>
</dbReference>
<keyword evidence="2" id="KW-0645">Protease</keyword>
<name>A0A2R6XB60_MARPO</name>
<feature type="compositionally biased region" description="Polar residues" evidence="5">
    <location>
        <begin position="218"/>
        <end position="229"/>
    </location>
</feature>
<dbReference type="AlphaFoldDB" id="A0A2R6XB60"/>
<evidence type="ECO:0000259" key="6">
    <source>
        <dbReference type="PROSITE" id="PS50600"/>
    </source>
</evidence>
<keyword evidence="3" id="KW-0378">Hydrolase</keyword>
<dbReference type="PANTHER" id="PTHR46915:SF2">
    <property type="entry name" value="UBIQUITIN-LIKE PROTEASE 4"/>
    <property type="match status" value="1"/>
</dbReference>
<evidence type="ECO:0000256" key="1">
    <source>
        <dbReference type="ARBA" id="ARBA00005234"/>
    </source>
</evidence>
<dbReference type="EMBL" id="KZ772697">
    <property type="protein sequence ID" value="PTQ43360.1"/>
    <property type="molecule type" value="Genomic_DNA"/>
</dbReference>
<dbReference type="Gene3D" id="1.10.418.20">
    <property type="match status" value="1"/>
</dbReference>
<sequence length="640" mass="72618">MANAGIGRGNGNKPLDMRLVDNLDVDEEPPQLEFVVDDDFEELPPAERKHKKMPQHELEDKIKRFKTHLVSLHLPDKGNSLRKSLFEFEQELRIRNIEKKRHEVSQKKAKADEKQAVVKVAPSKAPETKLASKHHGSNGVVEEPERRVIRTRAITLKKMVETLSSKTDENANRGCTSSGSPYSEEIDFPHSARGKGPPVQRPSIAEDSSYDRVKNKTRANSGEQAGPSSRQERSGQLKPCNGCDRMVSPTNLHSIGTGVDCEVYCPSCSQKLFPLNGSLLHSSKHGQLSNSSESSDDDSLKQSNGAKRRRHSPNTEEPAGPVVEIFSSDEEDNDTGDMSAVFQPLHIDQQKGCALRSTNGRRMEDVKLAYPSKEDPEAVEVEYQDLGRLAPLEFLNDTIIDFYIKYMQRPEFLSSEQKKRFHFFNSFFYKKLSETANTQQHSKKQGADLSKLRKWTKGTNVFEKDYLFVPIHDKFHWSLAIICHPGVKNDDSDSVRCILHLDSMNPGHKSAGVFRLLKMYMVTEWAHQAEEDGNGGPRQGISMEFTTKKVLVPQQDNESDCGLFLLHYIQCFLQEAPARFTRNDLESSNRFGRNWFKPSKASQLRQEILDILERLFEERGAQDSRNKEPIEVMPDNLEPK</sequence>
<dbReference type="Gene3D" id="3.30.310.130">
    <property type="entry name" value="Ubiquitin-related"/>
    <property type="match status" value="1"/>
</dbReference>
<evidence type="ECO:0000313" key="8">
    <source>
        <dbReference type="Proteomes" id="UP000244005"/>
    </source>
</evidence>
<accession>A0A2R6XB60</accession>
<feature type="compositionally biased region" description="Basic and acidic residues" evidence="5">
    <location>
        <begin position="620"/>
        <end position="630"/>
    </location>
</feature>